<gene>
    <name evidence="3" type="ORF">BJ212DRAFT_1314853</name>
</gene>
<feature type="region of interest" description="Disordered" evidence="2">
    <location>
        <begin position="373"/>
        <end position="394"/>
    </location>
</feature>
<dbReference type="AlphaFoldDB" id="A0A9P7ELK5"/>
<dbReference type="GeneID" id="64628153"/>
<dbReference type="EMBL" id="JABBWG010000002">
    <property type="protein sequence ID" value="KAG1825569.1"/>
    <property type="molecule type" value="Genomic_DNA"/>
</dbReference>
<accession>A0A9P7ELK5</accession>
<dbReference type="OrthoDB" id="21648at2759"/>
<evidence type="ECO:0000313" key="3">
    <source>
        <dbReference type="EMBL" id="KAG1825569.1"/>
    </source>
</evidence>
<dbReference type="RefSeq" id="XP_041198822.1">
    <property type="nucleotide sequence ID" value="XM_041334136.1"/>
</dbReference>
<feature type="compositionally biased region" description="Basic and acidic residues" evidence="2">
    <location>
        <begin position="49"/>
        <end position="67"/>
    </location>
</feature>
<reference evidence="3" key="1">
    <citation type="journal article" date="2020" name="New Phytol.">
        <title>Comparative genomics reveals dynamic genome evolution in host specialist ectomycorrhizal fungi.</title>
        <authorList>
            <person name="Lofgren L.A."/>
            <person name="Nguyen N.H."/>
            <person name="Vilgalys R."/>
            <person name="Ruytinx J."/>
            <person name="Liao H.L."/>
            <person name="Branco S."/>
            <person name="Kuo A."/>
            <person name="LaButti K."/>
            <person name="Lipzen A."/>
            <person name="Andreopoulos W."/>
            <person name="Pangilinan J."/>
            <person name="Riley R."/>
            <person name="Hundley H."/>
            <person name="Na H."/>
            <person name="Barry K."/>
            <person name="Grigoriev I.V."/>
            <person name="Stajich J.E."/>
            <person name="Kennedy P.G."/>
        </authorList>
    </citation>
    <scope>NUCLEOTIDE SEQUENCE</scope>
    <source>
        <strain evidence="3">MN1</strain>
    </source>
</reference>
<evidence type="ECO:0000256" key="2">
    <source>
        <dbReference type="SAM" id="MobiDB-lite"/>
    </source>
</evidence>
<keyword evidence="1" id="KW-0175">Coiled coil</keyword>
<protein>
    <submittedName>
        <fullName evidence="3">Uncharacterized protein</fullName>
    </submittedName>
</protein>
<proteinExistence type="predicted"/>
<comment type="caution">
    <text evidence="3">The sequence shown here is derived from an EMBL/GenBank/DDBJ whole genome shotgun (WGS) entry which is preliminary data.</text>
</comment>
<sequence>MARATRSATQQNEKDKQPDPGVSQRAKQSTKKRKRVSLPDDDQPAQKQHRGENGIKEESIDDKLSKGKMPELDHVADVPLDTPIAQNVLEILEMVDSQGLLDRVFPLPATNPSDPSTSKSQTGTCSLHTLLSESSQHPLRVLHSAVQNLFPEVHPARSRPSSAAALQLRFCNLAISLLNQASFHSVPLPLDIESIIPVNPDPCAADAPSLSPSLLDKLSHTGQGKKYALMQRLPSGTWWSSLGSDLLTDSKEFKDLQTANAELVAILPSPSSLVYSDATSNSSITLTDTQAPMTLGAYIPKKPPGHRSKVLGPRHVSCGSFLDYGPYASFAPSFDQEGVEIGREALGEVLWRWEDRKKSWAVEKARAAEEAAQYSSMAGLEEDEEEQNNVVDPSLEESLDDDEEVLDGLLSKEQIASLKSVFKSLELENAVQELLDRNTKALRRLEELQRQRLMKEGGFHAVEEGSEEWDTAQGILESLTLLASLRPRQSGSADVPLIPSSAILHKLHRTLPVAPSQGWYGTLPTGPAPTPIPATPAAAATPVAATAAVAQNYQYSYNYAAAGYRGSYQYKPGQTPSYYPASYGTQGQTQAATQYYANQQYATSGQQQYAYSSWYQYQPPTQAAAASTSTTATPGTPQTSAVAAATAPAPATPSATIPTSYAGFFSHTAQAGQRAVANTVTAKPPQAAAGTIWGTGAAGASGYIPPMLPPHMRTAAAGGTAQQGGYTYQPNYYGAYQPQPQVAAAASPAQ</sequence>
<feature type="region of interest" description="Disordered" evidence="2">
    <location>
        <begin position="626"/>
        <end position="647"/>
    </location>
</feature>
<feature type="region of interest" description="Disordered" evidence="2">
    <location>
        <begin position="1"/>
        <end position="67"/>
    </location>
</feature>
<organism evidence="3 4">
    <name type="scientific">Suillus subaureus</name>
    <dbReference type="NCBI Taxonomy" id="48587"/>
    <lineage>
        <taxon>Eukaryota</taxon>
        <taxon>Fungi</taxon>
        <taxon>Dikarya</taxon>
        <taxon>Basidiomycota</taxon>
        <taxon>Agaricomycotina</taxon>
        <taxon>Agaricomycetes</taxon>
        <taxon>Agaricomycetidae</taxon>
        <taxon>Boletales</taxon>
        <taxon>Suillineae</taxon>
        <taxon>Suillaceae</taxon>
        <taxon>Suillus</taxon>
    </lineage>
</organism>
<name>A0A9P7ELK5_9AGAM</name>
<evidence type="ECO:0000313" key="4">
    <source>
        <dbReference type="Proteomes" id="UP000807769"/>
    </source>
</evidence>
<dbReference type="Proteomes" id="UP000807769">
    <property type="component" value="Unassembled WGS sequence"/>
</dbReference>
<feature type="coiled-coil region" evidence="1">
    <location>
        <begin position="424"/>
        <end position="451"/>
    </location>
</feature>
<feature type="compositionally biased region" description="Polar residues" evidence="2">
    <location>
        <begin position="1"/>
        <end position="11"/>
    </location>
</feature>
<keyword evidence="4" id="KW-1185">Reference proteome</keyword>
<evidence type="ECO:0000256" key="1">
    <source>
        <dbReference type="SAM" id="Coils"/>
    </source>
</evidence>